<keyword evidence="2 8" id="KW-0690">Ribosome biogenesis</keyword>
<protein>
    <recommendedName>
        <fullName evidence="8">H/ACA ribonucleoprotein complex subunit</fullName>
    </recommendedName>
</protein>
<evidence type="ECO:0000313" key="10">
    <source>
        <dbReference type="EnsemblMetazoa" id="XP_016839466"/>
    </source>
</evidence>
<feature type="region of interest" description="Disordered" evidence="9">
    <location>
        <begin position="1"/>
        <end position="41"/>
    </location>
</feature>
<dbReference type="KEGG" id="nvi:100115334"/>
<feature type="compositionally biased region" description="Gly residues" evidence="9">
    <location>
        <begin position="139"/>
        <end position="226"/>
    </location>
</feature>
<evidence type="ECO:0000256" key="3">
    <source>
        <dbReference type="ARBA" id="ARBA00022552"/>
    </source>
</evidence>
<dbReference type="SUPFAM" id="SSF50447">
    <property type="entry name" value="Translation proteins"/>
    <property type="match status" value="1"/>
</dbReference>
<sequence length="226" mass="22463">MSFRGRGGGGGFRGRGGGGGFRGGRGGGGDRRSNYDQGPPEQVTPLCHFEWSVQDDLVAKVDIEQVPYFNAPIYTENKQQIGKIDEIFGNIRDYYVSIKLSENIKASSFEKDTKLFIDPAKLLPLQRFLPKPPGSVQKRGGGGRGGRGGGGRGGFGGRGGGGGGRGGFGGRGGGGGFGGRGGGGGFGGRGGGGGFGGGRGGGGFRGGRGGGGGGGGGGGFRGRGKW</sequence>
<accession>A0A7M7J205</accession>
<comment type="subcellular location">
    <subcellularLocation>
        <location evidence="1 8">Nucleus</location>
        <location evidence="1 8">Nucleolus</location>
    </subcellularLocation>
</comment>
<organism evidence="10 11">
    <name type="scientific">Nasonia vitripennis</name>
    <name type="common">Parasitic wasp</name>
    <dbReference type="NCBI Taxonomy" id="7425"/>
    <lineage>
        <taxon>Eukaryota</taxon>
        <taxon>Metazoa</taxon>
        <taxon>Ecdysozoa</taxon>
        <taxon>Arthropoda</taxon>
        <taxon>Hexapoda</taxon>
        <taxon>Insecta</taxon>
        <taxon>Pterygota</taxon>
        <taxon>Neoptera</taxon>
        <taxon>Endopterygota</taxon>
        <taxon>Hymenoptera</taxon>
        <taxon>Apocrita</taxon>
        <taxon>Proctotrupomorpha</taxon>
        <taxon>Chalcidoidea</taxon>
        <taxon>Pteromalidae</taxon>
        <taxon>Pteromalinae</taxon>
        <taxon>Nasonia</taxon>
    </lineage>
</organism>
<dbReference type="GO" id="GO:0000454">
    <property type="term" value="P:snoRNA guided rRNA pseudouridine synthesis"/>
    <property type="evidence" value="ECO:0007669"/>
    <property type="project" value="TreeGrafter"/>
</dbReference>
<evidence type="ECO:0000256" key="7">
    <source>
        <dbReference type="ARBA" id="ARBA00038293"/>
    </source>
</evidence>
<evidence type="ECO:0000256" key="8">
    <source>
        <dbReference type="RuleBase" id="RU364004"/>
    </source>
</evidence>
<evidence type="ECO:0000256" key="1">
    <source>
        <dbReference type="ARBA" id="ARBA00004604"/>
    </source>
</evidence>
<evidence type="ECO:0000313" key="11">
    <source>
        <dbReference type="Proteomes" id="UP000002358"/>
    </source>
</evidence>
<dbReference type="FunFam" id="2.40.10.230:FF:000001">
    <property type="entry name" value="H/ACA ribonucleoprotein complex subunit"/>
    <property type="match status" value="1"/>
</dbReference>
<comment type="similarity">
    <text evidence="7 8">Belongs to the GAR1 family.</text>
</comment>
<keyword evidence="3 8" id="KW-0698">rRNA processing</keyword>
<keyword evidence="4 8" id="KW-0694">RNA-binding</keyword>
<dbReference type="InterPro" id="IPR038664">
    <property type="entry name" value="Gar1/Naf1_Cbf5-bd_sf"/>
</dbReference>
<reference evidence="10" key="1">
    <citation type="submission" date="2021-01" db="UniProtKB">
        <authorList>
            <consortium name="EnsemblMetazoa"/>
        </authorList>
    </citation>
    <scope>IDENTIFICATION</scope>
</reference>
<keyword evidence="6 8" id="KW-0687">Ribonucleoprotein</keyword>
<comment type="function">
    <text evidence="8">Required for ribosome biogenesis. Part of a complex which catalyzes pseudouridylation of rRNA. This involves the isomerization of uridine such that the ribose is subsequently attached to C5, instead of the normal N1. Pseudouridine ("psi") residues may serve to stabilize the conformation of rRNAs.</text>
</comment>
<dbReference type="PANTHER" id="PTHR23237:SF6">
    <property type="entry name" value="H_ACA RIBONUCLEOPROTEIN COMPLEX SUBUNIT 1"/>
    <property type="match status" value="1"/>
</dbReference>
<evidence type="ECO:0000256" key="4">
    <source>
        <dbReference type="ARBA" id="ARBA00022884"/>
    </source>
</evidence>
<dbReference type="InParanoid" id="A0A7M7J205"/>
<evidence type="ECO:0000256" key="6">
    <source>
        <dbReference type="ARBA" id="ARBA00023274"/>
    </source>
</evidence>
<dbReference type="GO" id="GO:0031429">
    <property type="term" value="C:box H/ACA snoRNP complex"/>
    <property type="evidence" value="ECO:0007669"/>
    <property type="project" value="TreeGrafter"/>
</dbReference>
<dbReference type="InterPro" id="IPR009000">
    <property type="entry name" value="Transl_B-barrel_sf"/>
</dbReference>
<dbReference type="Gene3D" id="2.40.10.230">
    <property type="entry name" value="Probable tRNA pseudouridine synthase domain"/>
    <property type="match status" value="1"/>
</dbReference>
<dbReference type="PANTHER" id="PTHR23237">
    <property type="entry name" value="NUCLEOLAR PROTEIN FAMILY A MEMBER 1 SNORNP PROTEIN GAR1"/>
    <property type="match status" value="1"/>
</dbReference>
<evidence type="ECO:0000256" key="9">
    <source>
        <dbReference type="SAM" id="MobiDB-lite"/>
    </source>
</evidence>
<dbReference type="GO" id="GO:0034513">
    <property type="term" value="F:box H/ACA snoRNA binding"/>
    <property type="evidence" value="ECO:0007669"/>
    <property type="project" value="TreeGrafter"/>
</dbReference>
<dbReference type="OMA" id="YFTHPCE"/>
<dbReference type="AlphaFoldDB" id="A0A7M7J205"/>
<dbReference type="EnsemblMetazoa" id="XM_016983977">
    <property type="protein sequence ID" value="XP_016839466"/>
    <property type="gene ID" value="LOC100115334"/>
</dbReference>
<dbReference type="InterPro" id="IPR007504">
    <property type="entry name" value="H/ACA_rnp_Gar1/Naf1"/>
</dbReference>
<dbReference type="OrthoDB" id="2187159at2759"/>
<keyword evidence="5 8" id="KW-0539">Nucleus</keyword>
<gene>
    <name evidence="10" type="primary">100115334</name>
</gene>
<keyword evidence="11" id="KW-1185">Reference proteome</keyword>
<comment type="subunit">
    <text evidence="8">Component of the small nucleolar ribonucleoprotein particles containing H/ACA-type snoRNAs (H/ACA snoRNPs).</text>
</comment>
<proteinExistence type="inferred from homology"/>
<evidence type="ECO:0000256" key="2">
    <source>
        <dbReference type="ARBA" id="ARBA00022517"/>
    </source>
</evidence>
<feature type="region of interest" description="Disordered" evidence="9">
    <location>
        <begin position="127"/>
        <end position="226"/>
    </location>
</feature>
<dbReference type="Proteomes" id="UP000002358">
    <property type="component" value="Unassembled WGS sequence"/>
</dbReference>
<dbReference type="SMR" id="A0A7M7J205"/>
<evidence type="ECO:0000256" key="5">
    <source>
        <dbReference type="ARBA" id="ARBA00023242"/>
    </source>
</evidence>
<name>A0A7M7J205_NASVI</name>
<dbReference type="Pfam" id="PF04410">
    <property type="entry name" value="Gar1"/>
    <property type="match status" value="1"/>
</dbReference>
<feature type="compositionally biased region" description="Gly residues" evidence="9">
    <location>
        <begin position="1"/>
        <end position="27"/>
    </location>
</feature>
<dbReference type="EnsemblMetazoa" id="XM_001600036">
    <property type="protein sequence ID" value="XP_001600086"/>
    <property type="gene ID" value="LOC100115334"/>
</dbReference>